<evidence type="ECO:0000313" key="1">
    <source>
        <dbReference type="EMBL" id="MFC3810820.1"/>
    </source>
</evidence>
<protein>
    <recommendedName>
        <fullName evidence="3">Outer membrane protein beta-barrel domain-containing protein</fullName>
    </recommendedName>
</protein>
<name>A0ABV7YWX4_9BACT</name>
<keyword evidence="2" id="KW-1185">Reference proteome</keyword>
<evidence type="ECO:0000313" key="2">
    <source>
        <dbReference type="Proteomes" id="UP001595616"/>
    </source>
</evidence>
<gene>
    <name evidence="1" type="ORF">ACFOOI_09145</name>
</gene>
<dbReference type="EMBL" id="JBHRYQ010000001">
    <property type="protein sequence ID" value="MFC3810820.1"/>
    <property type="molecule type" value="Genomic_DNA"/>
</dbReference>
<dbReference type="Proteomes" id="UP001595616">
    <property type="component" value="Unassembled WGS sequence"/>
</dbReference>
<evidence type="ECO:0008006" key="3">
    <source>
        <dbReference type="Google" id="ProtNLM"/>
    </source>
</evidence>
<reference evidence="2" key="1">
    <citation type="journal article" date="2019" name="Int. J. Syst. Evol. Microbiol.">
        <title>The Global Catalogue of Microorganisms (GCM) 10K type strain sequencing project: providing services to taxonomists for standard genome sequencing and annotation.</title>
        <authorList>
            <consortium name="The Broad Institute Genomics Platform"/>
            <consortium name="The Broad Institute Genome Sequencing Center for Infectious Disease"/>
            <person name="Wu L."/>
            <person name="Ma J."/>
        </authorList>
    </citation>
    <scope>NUCLEOTIDE SEQUENCE [LARGE SCALE GENOMIC DNA]</scope>
    <source>
        <strain evidence="2">CECT 7956</strain>
    </source>
</reference>
<organism evidence="1 2">
    <name type="scientific">Lacihabitans lacunae</name>
    <dbReference type="NCBI Taxonomy" id="1028214"/>
    <lineage>
        <taxon>Bacteria</taxon>
        <taxon>Pseudomonadati</taxon>
        <taxon>Bacteroidota</taxon>
        <taxon>Cytophagia</taxon>
        <taxon>Cytophagales</taxon>
        <taxon>Leadbetterellaceae</taxon>
        <taxon>Lacihabitans</taxon>
    </lineage>
</organism>
<dbReference type="RefSeq" id="WP_379837261.1">
    <property type="nucleotide sequence ID" value="NZ_JBHRYQ010000001.1"/>
</dbReference>
<accession>A0ABV7YWX4</accession>
<comment type="caution">
    <text evidence="1">The sequence shown here is derived from an EMBL/GenBank/DDBJ whole genome shotgun (WGS) entry which is preliminary data.</text>
</comment>
<sequence>MKFLLTPDTTLNSKVSVALKLDTRNSFSNSKIVNINGVSGGISFGRKRSKLLLGYYWANYKSNLRFIDFSKNRASLINLDYYTKIDLHYFNLMYYHYLINSYRWQLSLPVEVGIGTGDVSQESFGSDLQIWKKEDLFVPLQLGLRVDYKATRYLGLNVMAGYRHSLKIYELSNAFSGPYYSYGISLFTDPMWPDFKKWRATRKNSKVQAKP</sequence>
<proteinExistence type="predicted"/>